<sequence length="135" mass="15466">MKRKLYLALSVLLVILSAAYFVYRSSPTQVVAHTIDHAMAQDLNAIKLPAHNIQKIESFLLYAEEHNLDKPHVSIQEAARTSEQSQVVVFFEMVEYSGENQVKKPHTGSLIFTLQKTNWFNWYITDVLQTTPAMK</sequence>
<dbReference type="EMBL" id="JAPMLT010000004">
    <property type="protein sequence ID" value="MCX7570211.1"/>
    <property type="molecule type" value="Genomic_DNA"/>
</dbReference>
<organism evidence="1 2">
    <name type="scientific">Tumebacillus lacus</name>
    <dbReference type="NCBI Taxonomy" id="2995335"/>
    <lineage>
        <taxon>Bacteria</taxon>
        <taxon>Bacillati</taxon>
        <taxon>Bacillota</taxon>
        <taxon>Bacilli</taxon>
        <taxon>Bacillales</taxon>
        <taxon>Alicyclobacillaceae</taxon>
        <taxon>Tumebacillus</taxon>
    </lineage>
</organism>
<proteinExistence type="predicted"/>
<protein>
    <recommendedName>
        <fullName evidence="3">DUF4829 domain-containing protein</fullName>
    </recommendedName>
</protein>
<dbReference type="Proteomes" id="UP001208017">
    <property type="component" value="Unassembled WGS sequence"/>
</dbReference>
<evidence type="ECO:0000313" key="2">
    <source>
        <dbReference type="Proteomes" id="UP001208017"/>
    </source>
</evidence>
<accession>A0ABT3WZY3</accession>
<gene>
    <name evidence="1" type="ORF">OS242_09580</name>
</gene>
<dbReference type="RefSeq" id="WP_267151463.1">
    <property type="nucleotide sequence ID" value="NZ_JAPMLT010000004.1"/>
</dbReference>
<evidence type="ECO:0000313" key="1">
    <source>
        <dbReference type="EMBL" id="MCX7570211.1"/>
    </source>
</evidence>
<keyword evidence="2" id="KW-1185">Reference proteome</keyword>
<reference evidence="1 2" key="1">
    <citation type="submission" date="2022-11" db="EMBL/GenBank/DDBJ databases">
        <title>Study of microbial diversity in lake waters.</title>
        <authorList>
            <person name="Zhang J."/>
        </authorList>
    </citation>
    <scope>NUCLEOTIDE SEQUENCE [LARGE SCALE GENOMIC DNA]</scope>
    <source>
        <strain evidence="1 2">DT12</strain>
    </source>
</reference>
<evidence type="ECO:0008006" key="3">
    <source>
        <dbReference type="Google" id="ProtNLM"/>
    </source>
</evidence>
<comment type="caution">
    <text evidence="1">The sequence shown here is derived from an EMBL/GenBank/DDBJ whole genome shotgun (WGS) entry which is preliminary data.</text>
</comment>
<name>A0ABT3WZY3_9BACL</name>